<dbReference type="InterPro" id="IPR007393">
    <property type="entry name" value="YlxR_dom"/>
</dbReference>
<comment type="caution">
    <text evidence="2">The sequence shown here is derived from an EMBL/GenBank/DDBJ whole genome shotgun (WGS) entry which is preliminary data.</text>
</comment>
<dbReference type="InterPro" id="IPR029064">
    <property type="entry name" value="Ribosomal_eL30-like_sf"/>
</dbReference>
<dbReference type="Pfam" id="PF04296">
    <property type="entry name" value="YlxR"/>
    <property type="match status" value="1"/>
</dbReference>
<accession>A0A934WID2</accession>
<dbReference type="CDD" id="cd00279">
    <property type="entry name" value="YlxR"/>
    <property type="match status" value="1"/>
</dbReference>
<dbReference type="Proteomes" id="UP000706333">
    <property type="component" value="Unassembled WGS sequence"/>
</dbReference>
<dbReference type="SUPFAM" id="SSF64376">
    <property type="entry name" value="YlxR-like"/>
    <property type="match status" value="1"/>
</dbReference>
<evidence type="ECO:0000313" key="2">
    <source>
        <dbReference type="EMBL" id="MBK5926642.1"/>
    </source>
</evidence>
<feature type="domain" description="YlxR" evidence="1">
    <location>
        <begin position="15"/>
        <end position="83"/>
    </location>
</feature>
<dbReference type="InterPro" id="IPR037465">
    <property type="entry name" value="YlxR"/>
</dbReference>
<dbReference type="RefSeq" id="WP_201156412.1">
    <property type="nucleotide sequence ID" value="NZ_NHSD01000146.1"/>
</dbReference>
<dbReference type="Gene3D" id="3.30.1330.30">
    <property type="match status" value="1"/>
</dbReference>
<reference evidence="2" key="2">
    <citation type="journal article" date="2020" name="Microorganisms">
        <title>Osmotic Adaptation and Compatible Solute Biosynthesis of Phototrophic Bacteria as Revealed from Genome Analyses.</title>
        <authorList>
            <person name="Imhoff J.F."/>
            <person name="Rahn T."/>
            <person name="Kunzel S."/>
            <person name="Keller A."/>
            <person name="Neulinger S.C."/>
        </authorList>
    </citation>
    <scope>NUCLEOTIDE SEQUENCE</scope>
    <source>
        <strain evidence="2">LMG 28126</strain>
    </source>
</reference>
<evidence type="ECO:0000313" key="3">
    <source>
        <dbReference type="Proteomes" id="UP000706333"/>
    </source>
</evidence>
<sequence>MTRGGRTKDRDGPERRCIVSGESQPATGLIRFVVGPEGSVVPDVDGRLPGRGIWVSAERDALERAVARKLFSRAARAQVTVPEGLVALIEVQLLRRVIDMISLARRGGTAVCGYEKVRTALEKGEAAVLVQACDGSERGRAKLRPPAGGDSLVTVLAAAELGLAFGRDRVIHAALAAGGLASRVVDEARRLAGVRGQDGAFGTGEDRQDA</sequence>
<dbReference type="AlphaFoldDB" id="A0A934WID2"/>
<evidence type="ECO:0000259" key="1">
    <source>
        <dbReference type="Pfam" id="PF04296"/>
    </source>
</evidence>
<proteinExistence type="predicted"/>
<name>A0A934WID2_9RHOB</name>
<dbReference type="Gene3D" id="3.30.1230.10">
    <property type="entry name" value="YlxR-like"/>
    <property type="match status" value="1"/>
</dbReference>
<organism evidence="2 3">
    <name type="scientific">Rhodobaculum claviforme</name>
    <dbReference type="NCBI Taxonomy" id="1549854"/>
    <lineage>
        <taxon>Bacteria</taxon>
        <taxon>Pseudomonadati</taxon>
        <taxon>Pseudomonadota</taxon>
        <taxon>Alphaproteobacteria</taxon>
        <taxon>Rhodobacterales</taxon>
        <taxon>Paracoccaceae</taxon>
        <taxon>Rhodobaculum</taxon>
    </lineage>
</organism>
<dbReference type="PANTHER" id="PTHR34215:SF1">
    <property type="entry name" value="YLXR DOMAIN-CONTAINING PROTEIN"/>
    <property type="match status" value="1"/>
</dbReference>
<keyword evidence="3" id="KW-1185">Reference proteome</keyword>
<dbReference type="SUPFAM" id="SSF55315">
    <property type="entry name" value="L30e-like"/>
    <property type="match status" value="1"/>
</dbReference>
<reference evidence="2" key="1">
    <citation type="submission" date="2017-05" db="EMBL/GenBank/DDBJ databases">
        <authorList>
            <person name="Imhoff J.F."/>
            <person name="Rahn T."/>
            <person name="Kuenzel S."/>
            <person name="Neulinger S.C."/>
        </authorList>
    </citation>
    <scope>NUCLEOTIDE SEQUENCE</scope>
    <source>
        <strain evidence="2">LMG 28126</strain>
    </source>
</reference>
<dbReference type="InterPro" id="IPR035931">
    <property type="entry name" value="YlxR-like_sf"/>
</dbReference>
<dbReference type="NCBIfam" id="NF006622">
    <property type="entry name" value="PRK09190.1"/>
    <property type="match status" value="1"/>
</dbReference>
<gene>
    <name evidence="2" type="ORF">CCR87_04640</name>
</gene>
<dbReference type="EMBL" id="NHSD01000146">
    <property type="protein sequence ID" value="MBK5926642.1"/>
    <property type="molecule type" value="Genomic_DNA"/>
</dbReference>
<dbReference type="PANTHER" id="PTHR34215">
    <property type="entry name" value="BLL0784 PROTEIN"/>
    <property type="match status" value="1"/>
</dbReference>
<protein>
    <recommendedName>
        <fullName evidence="1">YlxR domain-containing protein</fullName>
    </recommendedName>
</protein>